<gene>
    <name evidence="1" type="ordered locus">Cbei_2185</name>
</gene>
<evidence type="ECO:0000313" key="1">
    <source>
        <dbReference type="EMBL" id="ABR34352.1"/>
    </source>
</evidence>
<dbReference type="KEGG" id="cbe:Cbei_2185"/>
<evidence type="ECO:0000313" key="2">
    <source>
        <dbReference type="Proteomes" id="UP000000565"/>
    </source>
</evidence>
<reference evidence="1 2" key="1">
    <citation type="submission" date="2007-06" db="EMBL/GenBank/DDBJ databases">
        <title>Complete sequence of Clostridium beijerinckii NCIMB 8052.</title>
        <authorList>
            <consortium name="US DOE Joint Genome Institute"/>
            <person name="Copeland A."/>
            <person name="Lucas S."/>
            <person name="Lapidus A."/>
            <person name="Barry K."/>
            <person name="Detter J.C."/>
            <person name="Glavina del Rio T."/>
            <person name="Hammon N."/>
            <person name="Israni S."/>
            <person name="Dalin E."/>
            <person name="Tice H."/>
            <person name="Pitluck S."/>
            <person name="Sims D."/>
            <person name="Brettin T."/>
            <person name="Bruce D."/>
            <person name="Tapia R."/>
            <person name="Brainard J."/>
            <person name="Schmutz J."/>
            <person name="Larimer F."/>
            <person name="Land M."/>
            <person name="Hauser L."/>
            <person name="Kyrpides N."/>
            <person name="Mikhailova N."/>
            <person name="Bennet G."/>
            <person name="Cann I."/>
            <person name="Chen J.-S."/>
            <person name="Contreras A.L."/>
            <person name="Jones D."/>
            <person name="Kashket E."/>
            <person name="Mitchell W."/>
            <person name="Stoddard S."/>
            <person name="Schwarz W."/>
            <person name="Qureshi N."/>
            <person name="Young M."/>
            <person name="Shi Z."/>
            <person name="Ezeji T."/>
            <person name="White B."/>
            <person name="Blaschek H."/>
            <person name="Richardson P."/>
        </authorList>
    </citation>
    <scope>NUCLEOTIDE SEQUENCE [LARGE SCALE GENOMIC DNA]</scope>
    <source>
        <strain evidence="2">ATCC 51743 / NCIMB 8052</strain>
    </source>
</reference>
<dbReference type="EMBL" id="CP000721">
    <property type="protein sequence ID" value="ABR34352.1"/>
    <property type="molecule type" value="Genomic_DNA"/>
</dbReference>
<dbReference type="Proteomes" id="UP000000565">
    <property type="component" value="Chromosome"/>
</dbReference>
<protein>
    <submittedName>
        <fullName evidence="1">Uncharacterized protein</fullName>
    </submittedName>
</protein>
<proteinExistence type="predicted"/>
<dbReference type="AlphaFoldDB" id="A6LVH2"/>
<reference evidence="1 2" key="2">
    <citation type="journal article" date="2011" name="BMC Genomics">
        <title>Single-nucleotide resolution analysis of the transcriptome structure of Clostridium beijerinckii NCIMB 8052 using RNA-Seq.</title>
        <authorList>
            <person name="Wang Y."/>
            <person name="Li X."/>
            <person name="Mao Y."/>
            <person name="Blaschek H.P."/>
        </authorList>
    </citation>
    <scope>NUCLEOTIDE SEQUENCE [LARGE SCALE GENOMIC DNA]</scope>
    <source>
        <strain evidence="2">ATCC 51743 / NCIMB 8052</strain>
    </source>
</reference>
<name>A6LVH2_CLOB8</name>
<dbReference type="HOGENOM" id="CLU_2583421_0_0_9"/>
<reference evidence="1 2" key="3">
    <citation type="journal article" date="2012" name="BMC Genomics">
        <title>Genome-wide dynamic transcriptional profiling in clostridium beijerinckii NCIMB 8052 using single-nucleotide resolution RNA-Seq.</title>
        <authorList>
            <person name="Wang Y."/>
            <person name="Li X."/>
            <person name="Mao Y."/>
            <person name="Blaschek H.P."/>
        </authorList>
    </citation>
    <scope>NUCLEOTIDE SEQUENCE [LARGE SCALE GENOMIC DNA]</scope>
    <source>
        <strain evidence="2">ATCC 51743 / NCIMB 8052</strain>
    </source>
</reference>
<organism evidence="1 2">
    <name type="scientific">Clostridium beijerinckii (strain ATCC 51743 / NCIMB 8052)</name>
    <name type="common">Clostridium acetobutylicum</name>
    <dbReference type="NCBI Taxonomy" id="290402"/>
    <lineage>
        <taxon>Bacteria</taxon>
        <taxon>Bacillati</taxon>
        <taxon>Bacillota</taxon>
        <taxon>Clostridia</taxon>
        <taxon>Eubacteriales</taxon>
        <taxon>Clostridiaceae</taxon>
        <taxon>Clostridium</taxon>
    </lineage>
</organism>
<accession>A6LVH2</accession>
<sequence>MKLMKIKVINSYPACIWEEDIIKAIHDLCLEELQEKLAKYKSDNSSKAIANCHISKKEFCCKKQVFIEMTAMFDIVDIIN</sequence>